<evidence type="ECO:0000259" key="11">
    <source>
        <dbReference type="PROSITE" id="PS51371"/>
    </source>
</evidence>
<dbReference type="InterPro" id="IPR051676">
    <property type="entry name" value="UPF0053_domain"/>
</dbReference>
<evidence type="ECO:0000256" key="4">
    <source>
        <dbReference type="ARBA" id="ARBA00022737"/>
    </source>
</evidence>
<dbReference type="GO" id="GO:0005886">
    <property type="term" value="C:plasma membrane"/>
    <property type="evidence" value="ECO:0007669"/>
    <property type="project" value="UniProtKB-SubCell"/>
</dbReference>
<feature type="domain" description="CNNM transmembrane" evidence="12">
    <location>
        <begin position="1"/>
        <end position="207"/>
    </location>
</feature>
<keyword evidence="2" id="KW-1003">Cell membrane</keyword>
<proteinExistence type="predicted"/>
<comment type="caution">
    <text evidence="13">The sequence shown here is derived from an EMBL/GenBank/DDBJ whole genome shotgun (WGS) entry which is preliminary data.</text>
</comment>
<dbReference type="PANTHER" id="PTHR43099:SF5">
    <property type="entry name" value="HLYC_CORC FAMILY TRANSPORTER"/>
    <property type="match status" value="1"/>
</dbReference>
<dbReference type="InterPro" id="IPR036318">
    <property type="entry name" value="FAD-bd_PCMH-like_sf"/>
</dbReference>
<dbReference type="Gene3D" id="3.10.580.10">
    <property type="entry name" value="CBS-domain"/>
    <property type="match status" value="1"/>
</dbReference>
<dbReference type="InterPro" id="IPR016169">
    <property type="entry name" value="FAD-bd_PCMH_sub2"/>
</dbReference>
<dbReference type="Pfam" id="PF03471">
    <property type="entry name" value="CorC_HlyC"/>
    <property type="match status" value="1"/>
</dbReference>
<keyword evidence="4" id="KW-0677">Repeat</keyword>
<dbReference type="Pfam" id="PF00571">
    <property type="entry name" value="CBS"/>
    <property type="match status" value="2"/>
</dbReference>
<evidence type="ECO:0000256" key="5">
    <source>
        <dbReference type="ARBA" id="ARBA00022989"/>
    </source>
</evidence>
<name>A0A4Y9SU90_9BURK</name>
<dbReference type="SMART" id="SM01091">
    <property type="entry name" value="CorC_HlyC"/>
    <property type="match status" value="1"/>
</dbReference>
<evidence type="ECO:0000256" key="2">
    <source>
        <dbReference type="ARBA" id="ARBA00022475"/>
    </source>
</evidence>
<feature type="transmembrane region" description="Helical" evidence="10">
    <location>
        <begin position="100"/>
        <end position="124"/>
    </location>
</feature>
<dbReference type="OrthoDB" id="9798188at2"/>
<dbReference type="PROSITE" id="PS51846">
    <property type="entry name" value="CNNM"/>
    <property type="match status" value="1"/>
</dbReference>
<evidence type="ECO:0000259" key="12">
    <source>
        <dbReference type="PROSITE" id="PS51846"/>
    </source>
</evidence>
<dbReference type="InterPro" id="IPR000644">
    <property type="entry name" value="CBS_dom"/>
</dbReference>
<keyword evidence="6 8" id="KW-0129">CBS domain</keyword>
<organism evidence="13 14">
    <name type="scientific">Massilia horti</name>
    <dbReference type="NCBI Taxonomy" id="2562153"/>
    <lineage>
        <taxon>Bacteria</taxon>
        <taxon>Pseudomonadati</taxon>
        <taxon>Pseudomonadota</taxon>
        <taxon>Betaproteobacteria</taxon>
        <taxon>Burkholderiales</taxon>
        <taxon>Oxalobacteraceae</taxon>
        <taxon>Telluria group</taxon>
        <taxon>Massilia</taxon>
    </lineage>
</organism>
<evidence type="ECO:0000256" key="1">
    <source>
        <dbReference type="ARBA" id="ARBA00004651"/>
    </source>
</evidence>
<feature type="domain" description="CBS" evidence="11">
    <location>
        <begin position="291"/>
        <end position="348"/>
    </location>
</feature>
<dbReference type="AlphaFoldDB" id="A0A4Y9SU90"/>
<dbReference type="InterPro" id="IPR046342">
    <property type="entry name" value="CBS_dom_sf"/>
</dbReference>
<dbReference type="Gene3D" id="3.30.465.10">
    <property type="match status" value="1"/>
</dbReference>
<evidence type="ECO:0000256" key="7">
    <source>
        <dbReference type="ARBA" id="ARBA00023136"/>
    </source>
</evidence>
<dbReference type="InterPro" id="IPR044751">
    <property type="entry name" value="Ion_transp-like_CBS"/>
</dbReference>
<dbReference type="PROSITE" id="PS51371">
    <property type="entry name" value="CBS"/>
    <property type="match status" value="2"/>
</dbReference>
<evidence type="ECO:0000313" key="14">
    <source>
        <dbReference type="Proteomes" id="UP000297258"/>
    </source>
</evidence>
<keyword evidence="7 9" id="KW-0472">Membrane</keyword>
<dbReference type="InterPro" id="IPR002550">
    <property type="entry name" value="CNNM"/>
</dbReference>
<sequence length="450" mass="49304">MQNVLFVVLALLLVVLNGFFVAAEFGIVTLRKTRVRAIAKTTGLRGRILAEVHGQLDAYLSACQLGITLASLGLGWVGEPAFARLLVPVFGALGVTSPELIHGVSFVIAFGVISFLHIVVGELAPKSLAIRIPEAVGLWSALPLYGFYWLMYPAIWLLNASANLVLRISGLSGAGGGHEATHYSTDELKMILRTSTGAPGEKLLHDQRHILAQSLDFSQMTVSDLMRPINEVIALYASRTVEANLDTVRRNRFSRYPYFDEEGEEVLGVIHLKDLFFAQQSGRAINDLADFLRPVEVISARTPAPEIFRRFKRGAPHFALIGEKGKRPVGFITLDNLLGAMVGEIRDEFRLNENDWLPQADGTFIGKASLPIFSLERALGIDIDNEQMGLDEVESVGGLLMAKLGDIPKQGQRIAFPMFDVVVRKMNGPRILLVKVIPRLARAGGADEED</sequence>
<evidence type="ECO:0000256" key="3">
    <source>
        <dbReference type="ARBA" id="ARBA00022692"/>
    </source>
</evidence>
<keyword evidence="3 9" id="KW-0812">Transmembrane</keyword>
<dbReference type="Proteomes" id="UP000297258">
    <property type="component" value="Unassembled WGS sequence"/>
</dbReference>
<dbReference type="InterPro" id="IPR005170">
    <property type="entry name" value="Transptr-assoc_dom"/>
</dbReference>
<evidence type="ECO:0000313" key="13">
    <source>
        <dbReference type="EMBL" id="TFW28804.1"/>
    </source>
</evidence>
<dbReference type="SUPFAM" id="SSF56176">
    <property type="entry name" value="FAD-binding/transporter-associated domain-like"/>
    <property type="match status" value="1"/>
</dbReference>
<comment type="subcellular location">
    <subcellularLocation>
        <location evidence="1">Cell membrane</location>
        <topology evidence="1">Multi-pass membrane protein</topology>
    </subcellularLocation>
</comment>
<protein>
    <submittedName>
        <fullName evidence="13">HlyC/CorC family transporter</fullName>
    </submittedName>
</protein>
<accession>A0A4Y9SU90</accession>
<evidence type="ECO:0000256" key="10">
    <source>
        <dbReference type="SAM" id="Phobius"/>
    </source>
</evidence>
<keyword evidence="5 9" id="KW-1133">Transmembrane helix</keyword>
<evidence type="ECO:0000256" key="6">
    <source>
        <dbReference type="ARBA" id="ARBA00023122"/>
    </source>
</evidence>
<keyword evidence="14" id="KW-1185">Reference proteome</keyword>
<dbReference type="CDD" id="cd04590">
    <property type="entry name" value="CBS_pair_CorC_HlyC_assoc"/>
    <property type="match status" value="1"/>
</dbReference>
<feature type="transmembrane region" description="Helical" evidence="10">
    <location>
        <begin position="136"/>
        <end position="158"/>
    </location>
</feature>
<dbReference type="Pfam" id="PF01595">
    <property type="entry name" value="CNNM"/>
    <property type="match status" value="1"/>
</dbReference>
<dbReference type="EMBL" id="SPUM01000133">
    <property type="protein sequence ID" value="TFW28804.1"/>
    <property type="molecule type" value="Genomic_DNA"/>
</dbReference>
<dbReference type="SUPFAM" id="SSF54631">
    <property type="entry name" value="CBS-domain pair"/>
    <property type="match status" value="1"/>
</dbReference>
<dbReference type="RefSeq" id="WP_135191522.1">
    <property type="nucleotide sequence ID" value="NZ_SPUM01000133.1"/>
</dbReference>
<reference evidence="13 14" key="1">
    <citation type="submission" date="2019-03" db="EMBL/GenBank/DDBJ databases">
        <title>Draft genome of Massilia hortus sp. nov., a novel bacterial species of the Oxalobacteraceae family.</title>
        <authorList>
            <person name="Peta V."/>
            <person name="Raths R."/>
            <person name="Bucking H."/>
        </authorList>
    </citation>
    <scope>NUCLEOTIDE SEQUENCE [LARGE SCALE GENOMIC DNA]</scope>
    <source>
        <strain evidence="13 14">ONC3</strain>
    </source>
</reference>
<gene>
    <name evidence="13" type="ORF">E4O92_20520</name>
</gene>
<feature type="domain" description="CBS" evidence="11">
    <location>
        <begin position="226"/>
        <end position="285"/>
    </location>
</feature>
<dbReference type="PANTHER" id="PTHR43099">
    <property type="entry name" value="UPF0053 PROTEIN YRKA"/>
    <property type="match status" value="1"/>
</dbReference>
<evidence type="ECO:0000256" key="8">
    <source>
        <dbReference type="PROSITE-ProRule" id="PRU00703"/>
    </source>
</evidence>
<dbReference type="GO" id="GO:0050660">
    <property type="term" value="F:flavin adenine dinucleotide binding"/>
    <property type="evidence" value="ECO:0007669"/>
    <property type="project" value="InterPro"/>
</dbReference>
<evidence type="ECO:0000256" key="9">
    <source>
        <dbReference type="PROSITE-ProRule" id="PRU01193"/>
    </source>
</evidence>